<accession>A0A6S7IQR1</accession>
<evidence type="ECO:0000256" key="1">
    <source>
        <dbReference type="SAM" id="MobiDB-lite"/>
    </source>
</evidence>
<feature type="compositionally biased region" description="Basic and acidic residues" evidence="1">
    <location>
        <begin position="25"/>
        <end position="45"/>
    </location>
</feature>
<evidence type="ECO:0000313" key="2">
    <source>
        <dbReference type="EMBL" id="CAB4019379.1"/>
    </source>
</evidence>
<keyword evidence="2" id="KW-0436">Ligase</keyword>
<reference evidence="2" key="1">
    <citation type="submission" date="2020-04" db="EMBL/GenBank/DDBJ databases">
        <authorList>
            <person name="Alioto T."/>
            <person name="Alioto T."/>
            <person name="Gomez Garrido J."/>
        </authorList>
    </citation>
    <scope>NUCLEOTIDE SEQUENCE</scope>
    <source>
        <strain evidence="2">A484AB</strain>
    </source>
</reference>
<dbReference type="EMBL" id="CACRXK020010431">
    <property type="protein sequence ID" value="CAB4019379.1"/>
    <property type="molecule type" value="Genomic_DNA"/>
</dbReference>
<protein>
    <submittedName>
        <fullName evidence="2">Cysteine--tRNA ligase, cytoplasmic</fullName>
    </submittedName>
</protein>
<comment type="caution">
    <text evidence="2">The sequence shown here is derived from an EMBL/GenBank/DDBJ whole genome shotgun (WGS) entry which is preliminary data.</text>
</comment>
<dbReference type="GO" id="GO:0016874">
    <property type="term" value="F:ligase activity"/>
    <property type="evidence" value="ECO:0007669"/>
    <property type="project" value="UniProtKB-KW"/>
</dbReference>
<keyword evidence="3" id="KW-1185">Reference proteome</keyword>
<dbReference type="OrthoDB" id="438179at2759"/>
<sequence length="111" mass="12847">SQSSVIKFVDPETLRKERQQQLEEIEKKKKEKEEMKRRQEEEKAAKLAKAQVPPSEMFKHETDKYSAFDEQGIPTHDNTGEAISAKQIKKLKKLYQQQEKLYNTVGPGAGK</sequence>
<dbReference type="AlphaFoldDB" id="A0A6S7IQR1"/>
<name>A0A6S7IQR1_PARCT</name>
<feature type="region of interest" description="Disordered" evidence="1">
    <location>
        <begin position="25"/>
        <end position="59"/>
    </location>
</feature>
<proteinExistence type="predicted"/>
<evidence type="ECO:0000313" key="3">
    <source>
        <dbReference type="Proteomes" id="UP001152795"/>
    </source>
</evidence>
<organism evidence="2 3">
    <name type="scientific">Paramuricea clavata</name>
    <name type="common">Red gorgonian</name>
    <name type="synonym">Violescent sea-whip</name>
    <dbReference type="NCBI Taxonomy" id="317549"/>
    <lineage>
        <taxon>Eukaryota</taxon>
        <taxon>Metazoa</taxon>
        <taxon>Cnidaria</taxon>
        <taxon>Anthozoa</taxon>
        <taxon>Octocorallia</taxon>
        <taxon>Malacalcyonacea</taxon>
        <taxon>Plexauridae</taxon>
        <taxon>Paramuricea</taxon>
    </lineage>
</organism>
<dbReference type="Proteomes" id="UP001152795">
    <property type="component" value="Unassembled WGS sequence"/>
</dbReference>
<feature type="non-terminal residue" evidence="2">
    <location>
        <position position="1"/>
    </location>
</feature>
<gene>
    <name evidence="2" type="ORF">PACLA_8A087979</name>
</gene>